<evidence type="ECO:0000256" key="2">
    <source>
        <dbReference type="ARBA" id="ARBA00022692"/>
    </source>
</evidence>
<protein>
    <recommendedName>
        <fullName evidence="9">Complex I-B14.7</fullName>
    </recommendedName>
</protein>
<keyword evidence="2" id="KW-0812">Transmembrane</keyword>
<sequence>MSETESWQERAAKYTLGGAGIGLVLSAAMNSFQSHNHGAMGIFTRTGSTIGYMAAMGGIFAGTECALAQYRGKSDYINSATAGCAAGFIAGIKKRSFPAAVGSCLFIGGTMGVYDYSGGINAKLTALSPEEREQRRKEFLSRSESP</sequence>
<evidence type="ECO:0008006" key="9">
    <source>
        <dbReference type="Google" id="ProtNLM"/>
    </source>
</evidence>
<evidence type="ECO:0000256" key="4">
    <source>
        <dbReference type="ARBA" id="ARBA00022989"/>
    </source>
</evidence>
<dbReference type="GO" id="GO:0045271">
    <property type="term" value="C:respiratory chain complex I"/>
    <property type="evidence" value="ECO:0007669"/>
    <property type="project" value="InterPro"/>
</dbReference>
<evidence type="ECO:0000256" key="1">
    <source>
        <dbReference type="ARBA" id="ARBA00004448"/>
    </source>
</evidence>
<dbReference type="PANTHER" id="PTHR21382:SF1">
    <property type="entry name" value="NADH DEHYDROGENASE [UBIQUINONE] 1 ALPHA SUBCOMPLEX SUBUNIT 11"/>
    <property type="match status" value="1"/>
</dbReference>
<evidence type="ECO:0000256" key="5">
    <source>
        <dbReference type="ARBA" id="ARBA00023128"/>
    </source>
</evidence>
<keyword evidence="5" id="KW-0496">Mitochondrion</keyword>
<comment type="caution">
    <text evidence="7">The sequence shown here is derived from an EMBL/GenBank/DDBJ whole genome shotgun (WGS) entry which is preliminary data.</text>
</comment>
<dbReference type="AlphaFoldDB" id="A0A9W8A1K0"/>
<dbReference type="GO" id="GO:0006120">
    <property type="term" value="P:mitochondrial electron transport, NADH to ubiquinone"/>
    <property type="evidence" value="ECO:0007669"/>
    <property type="project" value="InterPro"/>
</dbReference>
<dbReference type="Pfam" id="PF02466">
    <property type="entry name" value="Tim17"/>
    <property type="match status" value="1"/>
</dbReference>
<dbReference type="PANTHER" id="PTHR21382">
    <property type="entry name" value="NADH-UBIQUINONE OXIDOREDUCTASE SUBUNIT"/>
    <property type="match status" value="1"/>
</dbReference>
<evidence type="ECO:0000313" key="7">
    <source>
        <dbReference type="EMBL" id="KAJ1918953.1"/>
    </source>
</evidence>
<dbReference type="Proteomes" id="UP001150538">
    <property type="component" value="Unassembled WGS sequence"/>
</dbReference>
<evidence type="ECO:0000256" key="6">
    <source>
        <dbReference type="ARBA" id="ARBA00023136"/>
    </source>
</evidence>
<keyword evidence="8" id="KW-1185">Reference proteome</keyword>
<dbReference type="EMBL" id="JANBPU010000035">
    <property type="protein sequence ID" value="KAJ1918953.1"/>
    <property type="molecule type" value="Genomic_DNA"/>
</dbReference>
<proteinExistence type="predicted"/>
<evidence type="ECO:0000313" key="8">
    <source>
        <dbReference type="Proteomes" id="UP001150538"/>
    </source>
</evidence>
<dbReference type="OrthoDB" id="1913277at2759"/>
<keyword evidence="3" id="KW-0999">Mitochondrion inner membrane</keyword>
<evidence type="ECO:0000256" key="3">
    <source>
        <dbReference type="ARBA" id="ARBA00022792"/>
    </source>
</evidence>
<comment type="subcellular location">
    <subcellularLocation>
        <location evidence="1">Mitochondrion inner membrane</location>
        <topology evidence="1">Multi-pass membrane protein</topology>
    </subcellularLocation>
</comment>
<gene>
    <name evidence="7" type="ORF">H4219_002309</name>
</gene>
<reference evidence="7" key="1">
    <citation type="submission" date="2022-07" db="EMBL/GenBank/DDBJ databases">
        <title>Phylogenomic reconstructions and comparative analyses of Kickxellomycotina fungi.</title>
        <authorList>
            <person name="Reynolds N.K."/>
            <person name="Stajich J.E."/>
            <person name="Barry K."/>
            <person name="Grigoriev I.V."/>
            <person name="Crous P."/>
            <person name="Smith M.E."/>
        </authorList>
    </citation>
    <scope>NUCLEOTIDE SEQUENCE</scope>
    <source>
        <strain evidence="7">NBRC 100468</strain>
    </source>
</reference>
<name>A0A9W8A1K0_9FUNG</name>
<organism evidence="7 8">
    <name type="scientific">Mycoemilia scoparia</name>
    <dbReference type="NCBI Taxonomy" id="417184"/>
    <lineage>
        <taxon>Eukaryota</taxon>
        <taxon>Fungi</taxon>
        <taxon>Fungi incertae sedis</taxon>
        <taxon>Zoopagomycota</taxon>
        <taxon>Kickxellomycotina</taxon>
        <taxon>Kickxellomycetes</taxon>
        <taxon>Kickxellales</taxon>
        <taxon>Kickxellaceae</taxon>
        <taxon>Mycoemilia</taxon>
    </lineage>
</organism>
<dbReference type="GO" id="GO:0005743">
    <property type="term" value="C:mitochondrial inner membrane"/>
    <property type="evidence" value="ECO:0007669"/>
    <property type="project" value="UniProtKB-SubCell"/>
</dbReference>
<keyword evidence="6" id="KW-0472">Membrane</keyword>
<accession>A0A9W8A1K0</accession>
<keyword evidence="4" id="KW-1133">Transmembrane helix</keyword>
<dbReference type="InterPro" id="IPR039205">
    <property type="entry name" value="NDUFA11"/>
</dbReference>